<evidence type="ECO:0000313" key="3">
    <source>
        <dbReference type="EMBL" id="KEG01333.1"/>
    </source>
</evidence>
<gene>
    <name evidence="3" type="ORF">YYE_03921</name>
</gene>
<evidence type="ECO:0008006" key="5">
    <source>
        <dbReference type="Google" id="ProtNLM"/>
    </source>
</evidence>
<dbReference type="EMBL" id="KL446952">
    <property type="protein sequence ID" value="KEG01333.1"/>
    <property type="molecule type" value="Genomic_DNA"/>
</dbReference>
<evidence type="ECO:0000256" key="1">
    <source>
        <dbReference type="SAM" id="MobiDB-lite"/>
    </source>
</evidence>
<feature type="signal peptide" evidence="2">
    <location>
        <begin position="1"/>
        <end position="26"/>
    </location>
</feature>
<evidence type="ECO:0000313" key="4">
    <source>
        <dbReference type="Proteomes" id="UP000030681"/>
    </source>
</evidence>
<keyword evidence="2" id="KW-0732">Signal</keyword>
<name>A0A081ICC5_PLAVN</name>
<dbReference type="Proteomes" id="UP000030681">
    <property type="component" value="Unassembled WGS sequence"/>
</dbReference>
<sequence length="192" mass="22065">MKNLLSTFYIFLLLKILILDNNGVNSENTNVQNPYLRGVMKDSHFKIDKDTENEMNNITKGDDEEPPAEQKEGEQKEGEQGEQKEGEQKEGEQKEGEQKEGEQKEGKQKEGEQKEGEQKEGEQKEGEQKEGEQKEEPKKDMFSEYKDPNHETNTNESLKEITDIMDDDSDFDDASLFFGDEISSHFGMVDDD</sequence>
<reference evidence="3 4" key="1">
    <citation type="submission" date="2013-02" db="EMBL/GenBank/DDBJ databases">
        <title>The Genome Sequence of Plasmodium vinckei vinckei.</title>
        <authorList>
            <consortium name="The Broad Institute Genome Sequencing Platform"/>
            <consortium name="The Broad Institute Genome Sequencing Center for Infectious Disease"/>
            <person name="Neafsey D."/>
            <person name="Cheeseman I."/>
            <person name="Volkman S."/>
            <person name="Adams J."/>
            <person name="Walker B."/>
            <person name="Young S.K."/>
            <person name="Zeng Q."/>
            <person name="Gargeya S."/>
            <person name="Fitzgerald M."/>
            <person name="Haas B."/>
            <person name="Abouelleil A."/>
            <person name="Alvarado L."/>
            <person name="Arachchi H.M."/>
            <person name="Berlin A.M."/>
            <person name="Chapman S.B."/>
            <person name="Dewar J."/>
            <person name="Goldberg J."/>
            <person name="Griggs A."/>
            <person name="Gujja S."/>
            <person name="Hansen M."/>
            <person name="Howarth C."/>
            <person name="Imamovic A."/>
            <person name="Larimer J."/>
            <person name="McCowan C."/>
            <person name="Murphy C."/>
            <person name="Neiman D."/>
            <person name="Pearson M."/>
            <person name="Priest M."/>
            <person name="Roberts A."/>
            <person name="Saif S."/>
            <person name="Shea T."/>
            <person name="Sisk P."/>
            <person name="Sykes S."/>
            <person name="Wortman J."/>
            <person name="Nusbaum C."/>
            <person name="Birren B."/>
        </authorList>
    </citation>
    <scope>NUCLEOTIDE SEQUENCE [LARGE SCALE GENOMIC DNA]</scope>
    <source>
        <strain evidence="4">vinckei</strain>
    </source>
</reference>
<proteinExistence type="predicted"/>
<evidence type="ECO:0000256" key="2">
    <source>
        <dbReference type="SAM" id="SignalP"/>
    </source>
</evidence>
<dbReference type="AlphaFoldDB" id="A0A081ICC5"/>
<protein>
    <recommendedName>
        <fullName evidence="5">Fam-c protein</fullName>
    </recommendedName>
</protein>
<feature type="region of interest" description="Disordered" evidence="1">
    <location>
        <begin position="50"/>
        <end position="162"/>
    </location>
</feature>
<accession>A0A081ICC5</accession>
<feature type="chain" id="PRO_5001758139" description="Fam-c protein" evidence="2">
    <location>
        <begin position="27"/>
        <end position="192"/>
    </location>
</feature>
<organism evidence="3 4">
    <name type="scientific">Plasmodium vinckei vinckei</name>
    <dbReference type="NCBI Taxonomy" id="54757"/>
    <lineage>
        <taxon>Eukaryota</taxon>
        <taxon>Sar</taxon>
        <taxon>Alveolata</taxon>
        <taxon>Apicomplexa</taxon>
        <taxon>Aconoidasida</taxon>
        <taxon>Haemosporida</taxon>
        <taxon>Plasmodiidae</taxon>
        <taxon>Plasmodium</taxon>
        <taxon>Plasmodium (Vinckeia)</taxon>
    </lineage>
</organism>
<feature type="compositionally biased region" description="Basic and acidic residues" evidence="1">
    <location>
        <begin position="68"/>
        <end position="150"/>
    </location>
</feature>